<evidence type="ECO:0000313" key="3">
    <source>
        <dbReference type="EMBL" id="MBB6015687.1"/>
    </source>
</evidence>
<dbReference type="Pfam" id="PF13439">
    <property type="entry name" value="Glyco_transf_4"/>
    <property type="match status" value="1"/>
</dbReference>
<dbReference type="EMBL" id="VDMO01000002">
    <property type="protein sequence ID" value="TNM72621.1"/>
    <property type="molecule type" value="Genomic_DNA"/>
</dbReference>
<dbReference type="EMBL" id="JACHEW010000003">
    <property type="protein sequence ID" value="MBB6015687.1"/>
    <property type="molecule type" value="Genomic_DNA"/>
</dbReference>
<gene>
    <name evidence="4" type="ORF">FHR04_01965</name>
    <name evidence="3" type="ORF">HNQ04_000916</name>
</gene>
<dbReference type="Pfam" id="PF00534">
    <property type="entry name" value="Glycos_transf_1"/>
    <property type="match status" value="1"/>
</dbReference>
<protein>
    <submittedName>
        <fullName evidence="4">Glycosyltransferase family 4 protein</fullName>
    </submittedName>
    <submittedName>
        <fullName evidence="3">Glycosyltransferase involved in cell wall biosynthesis</fullName>
    </submittedName>
</protein>
<dbReference type="CDD" id="cd03801">
    <property type="entry name" value="GT4_PimA-like"/>
    <property type="match status" value="1"/>
</dbReference>
<name>A0A5C4YAN6_9DEIO</name>
<evidence type="ECO:0000259" key="2">
    <source>
        <dbReference type="Pfam" id="PF13439"/>
    </source>
</evidence>
<feature type="domain" description="Glycosyl transferase family 1" evidence="1">
    <location>
        <begin position="201"/>
        <end position="352"/>
    </location>
</feature>
<reference evidence="3 6" key="2">
    <citation type="submission" date="2020-08" db="EMBL/GenBank/DDBJ databases">
        <title>Genomic Encyclopedia of Type Strains, Phase IV (KMG-IV): sequencing the most valuable type-strain genomes for metagenomic binning, comparative biology and taxonomic classification.</title>
        <authorList>
            <person name="Goeker M."/>
        </authorList>
    </citation>
    <scope>NUCLEOTIDE SEQUENCE [LARGE SCALE GENOMIC DNA]</scope>
    <source>
        <strain evidence="3 6">DSM 12027</strain>
    </source>
</reference>
<feature type="domain" description="Glycosyltransferase subfamily 4-like N-terminal" evidence="2">
    <location>
        <begin position="94"/>
        <end position="190"/>
    </location>
</feature>
<sequence>MFDHQNSEALVLVPRESHPTGGVSSHLELLRHTLSAHVSHAYWHLPPVSKVHKALLVAKHSGDVDAARRDNVRRKVAQLEAQLRVRAMAWPFARLIHVHDVIAGLAAVNFRDSFGRSLPVLYTAHGPLSREIRMDTGDEELAKFIEQLEGKFYARLDRAIAVDTGQAEILSGDFGVPRGKITVIHNAVDVVNVGRPTPEFQVRRETAQRILVLPRRLVEKNGPLVALEALALLPPYYRLWVVGNGPLRSQFEARTASLGLEGRVRLWGEQPRSNVMELMRQADVIVVPSVPAHGVVEATSIAALEGMALGKPVVASAIGGLVELIQSGQTGLLVPPGDARALARAVLSLEQSDFGGALGRQAADFIRRSWSSDHWAALTYAEYQRLL</sequence>
<proteinExistence type="predicted"/>
<keyword evidence="4" id="KW-0808">Transferase</keyword>
<dbReference type="Proteomes" id="UP000313988">
    <property type="component" value="Unassembled WGS sequence"/>
</dbReference>
<comment type="caution">
    <text evidence="4">The sequence shown here is derived from an EMBL/GenBank/DDBJ whole genome shotgun (WGS) entry which is preliminary data.</text>
</comment>
<dbReference type="AlphaFoldDB" id="A0A5C4YAN6"/>
<evidence type="ECO:0000313" key="4">
    <source>
        <dbReference type="EMBL" id="TNM72621.1"/>
    </source>
</evidence>
<dbReference type="Proteomes" id="UP000629870">
    <property type="component" value="Unassembled WGS sequence"/>
</dbReference>
<dbReference type="InterPro" id="IPR028098">
    <property type="entry name" value="Glyco_trans_4-like_N"/>
</dbReference>
<dbReference type="Gene3D" id="3.40.50.2000">
    <property type="entry name" value="Glycogen Phosphorylase B"/>
    <property type="match status" value="2"/>
</dbReference>
<dbReference type="GO" id="GO:0016757">
    <property type="term" value="F:glycosyltransferase activity"/>
    <property type="evidence" value="ECO:0007669"/>
    <property type="project" value="InterPro"/>
</dbReference>
<evidence type="ECO:0000313" key="6">
    <source>
        <dbReference type="Proteomes" id="UP000629870"/>
    </source>
</evidence>
<dbReference type="InterPro" id="IPR001296">
    <property type="entry name" value="Glyco_trans_1"/>
</dbReference>
<dbReference type="SUPFAM" id="SSF53756">
    <property type="entry name" value="UDP-Glycosyltransferase/glycogen phosphorylase"/>
    <property type="match status" value="1"/>
</dbReference>
<dbReference type="RefSeq" id="WP_139400394.1">
    <property type="nucleotide sequence ID" value="NZ_JACHEW010000003.1"/>
</dbReference>
<evidence type="ECO:0000313" key="5">
    <source>
        <dbReference type="Proteomes" id="UP000313988"/>
    </source>
</evidence>
<keyword evidence="6" id="KW-1185">Reference proteome</keyword>
<dbReference type="OrthoDB" id="9804196at2"/>
<evidence type="ECO:0000259" key="1">
    <source>
        <dbReference type="Pfam" id="PF00534"/>
    </source>
</evidence>
<dbReference type="PANTHER" id="PTHR12526:SF636">
    <property type="entry name" value="BLL3647 PROTEIN"/>
    <property type="match status" value="1"/>
</dbReference>
<accession>A0A5C4YAN6</accession>
<reference evidence="4 5" key="1">
    <citation type="submission" date="2019-06" db="EMBL/GenBank/DDBJ databases">
        <title>Genome sequence of Deinococcus radiopugnans ATCC 19172.</title>
        <authorList>
            <person name="Maclea K.S."/>
            <person name="Maynard C.R."/>
        </authorList>
    </citation>
    <scope>NUCLEOTIDE SEQUENCE [LARGE SCALE GENOMIC DNA]</scope>
    <source>
        <strain evidence="4 5">ATCC 19172</strain>
    </source>
</reference>
<organism evidence="4 5">
    <name type="scientific">Deinococcus radiopugnans ATCC 19172</name>
    <dbReference type="NCBI Taxonomy" id="585398"/>
    <lineage>
        <taxon>Bacteria</taxon>
        <taxon>Thermotogati</taxon>
        <taxon>Deinococcota</taxon>
        <taxon>Deinococci</taxon>
        <taxon>Deinococcales</taxon>
        <taxon>Deinococcaceae</taxon>
        <taxon>Deinococcus</taxon>
    </lineage>
</organism>
<dbReference type="PANTHER" id="PTHR12526">
    <property type="entry name" value="GLYCOSYLTRANSFERASE"/>
    <property type="match status" value="1"/>
</dbReference>